<organism evidence="1 2">
    <name type="scientific">Aliivibrio logei</name>
    <name type="common">Vibrio logei</name>
    <dbReference type="NCBI Taxonomy" id="688"/>
    <lineage>
        <taxon>Bacteria</taxon>
        <taxon>Pseudomonadati</taxon>
        <taxon>Pseudomonadota</taxon>
        <taxon>Gammaproteobacteria</taxon>
        <taxon>Vibrionales</taxon>
        <taxon>Vibrionaceae</taxon>
        <taxon>Aliivibrio</taxon>
    </lineage>
</organism>
<reference evidence="1 2" key="1">
    <citation type="submission" date="2016-06" db="EMBL/GenBank/DDBJ databases">
        <authorList>
            <person name="Kjaerup R.B."/>
            <person name="Dalgaard T.S."/>
            <person name="Juul-Madsen H.R."/>
        </authorList>
    </citation>
    <scope>NUCLEOTIDE SEQUENCE [LARGE SCALE GENOMIC DNA]</scope>
    <source>
        <strain evidence="1 2">1S159</strain>
    </source>
</reference>
<dbReference type="Proteomes" id="UP000093523">
    <property type="component" value="Unassembled WGS sequence"/>
</dbReference>
<dbReference type="AlphaFoldDB" id="A0A1B9NTK1"/>
<dbReference type="STRING" id="688.A6E04_19170"/>
<evidence type="ECO:0008006" key="3">
    <source>
        <dbReference type="Google" id="ProtNLM"/>
    </source>
</evidence>
<gene>
    <name evidence="1" type="ORF">A6E04_19170</name>
</gene>
<evidence type="ECO:0000313" key="2">
    <source>
        <dbReference type="Proteomes" id="UP000093523"/>
    </source>
</evidence>
<proteinExistence type="predicted"/>
<evidence type="ECO:0000313" key="1">
    <source>
        <dbReference type="EMBL" id="OCH16980.1"/>
    </source>
</evidence>
<name>A0A1B9NTK1_ALILO</name>
<accession>A0A1B9NTK1</accession>
<protein>
    <recommendedName>
        <fullName evidence="3">RiboL-PSP-HEPN domain-containing protein</fullName>
    </recommendedName>
</protein>
<dbReference type="EMBL" id="MAJU01000031">
    <property type="protein sequence ID" value="OCH16980.1"/>
    <property type="molecule type" value="Genomic_DNA"/>
</dbReference>
<sequence>MGIGSNYMVELMESQYEEAKAEWIREQLDDEDADEYTSGWDDLSDAYDELNVHDEPYYEDWDNNWVAPKQTRKGIFQESVDTASELMELSLFPSVEDNVLIMLHGHIVAALEGYLSATFISATLSSNDFIRKLVETDPEFADRKLTIKEIFSKHESLKSDIAKYLQDLIFHKIDKVRPMYKSVLGIDLGKTPWLFKAVALRHHCVHRAGYDHEGNKVSVSKDDIQLLIKRCSDLVDKIDNDVVDMLKPKPQKI</sequence>
<comment type="caution">
    <text evidence="1">The sequence shown here is derived from an EMBL/GenBank/DDBJ whole genome shotgun (WGS) entry which is preliminary data.</text>
</comment>